<evidence type="ECO:0000256" key="7">
    <source>
        <dbReference type="ARBA" id="ARBA00023136"/>
    </source>
</evidence>
<evidence type="ECO:0000256" key="6">
    <source>
        <dbReference type="ARBA" id="ARBA00023040"/>
    </source>
</evidence>
<dbReference type="GO" id="GO:0004984">
    <property type="term" value="F:olfactory receptor activity"/>
    <property type="evidence" value="ECO:0000318"/>
    <property type="project" value="GO_Central"/>
</dbReference>
<keyword evidence="3 10" id="KW-0812">Transmembrane</keyword>
<keyword evidence="7 11" id="KW-0472">Membrane</keyword>
<dbReference type="SUPFAM" id="SSF81321">
    <property type="entry name" value="Family A G protein-coupled receptor-like"/>
    <property type="match status" value="1"/>
</dbReference>
<dbReference type="PANTHER" id="PTHR26452">
    <property type="entry name" value="OLFACTORY RECEPTOR"/>
    <property type="match status" value="1"/>
</dbReference>
<keyword evidence="4 11" id="KW-0552">Olfaction</keyword>
<sequence length="213" mass="23590">MPNSSSISKFLLLALADTRQLQLLHFWLLLGIYLAALLGNGLISTAVACDHRLHTPMYFFLLNLALLDLGCISTTLPKAMANALWHTRHISYTGCAAQVFFFLFFLSAEYSILTIMSYDRYIAICKPLHYGTLLGSRACATMAAAAWGTGLLYSLLHTANTFSLPLCQDNAVDQFFCEIPHILKLSCSDAYLREAGLIMAGIICFVSHLVWII</sequence>
<keyword evidence="11" id="KW-0716">Sensory transduction</keyword>
<dbReference type="GO" id="GO:0005886">
    <property type="term" value="C:plasma membrane"/>
    <property type="evidence" value="ECO:0007669"/>
    <property type="project" value="UniProtKB-SubCell"/>
</dbReference>
<evidence type="ECO:0000256" key="2">
    <source>
        <dbReference type="ARBA" id="ARBA00022475"/>
    </source>
</evidence>
<feature type="transmembrane region" description="Helical" evidence="11">
    <location>
        <begin position="195"/>
        <end position="212"/>
    </location>
</feature>
<organism evidence="13 14">
    <name type="scientific">Gallus gallus</name>
    <name type="common">Chicken</name>
    <dbReference type="NCBI Taxonomy" id="9031"/>
    <lineage>
        <taxon>Eukaryota</taxon>
        <taxon>Metazoa</taxon>
        <taxon>Chordata</taxon>
        <taxon>Craniata</taxon>
        <taxon>Vertebrata</taxon>
        <taxon>Euteleostomi</taxon>
        <taxon>Archelosauria</taxon>
        <taxon>Archosauria</taxon>
        <taxon>Dinosauria</taxon>
        <taxon>Saurischia</taxon>
        <taxon>Theropoda</taxon>
        <taxon>Coelurosauria</taxon>
        <taxon>Aves</taxon>
        <taxon>Neognathae</taxon>
        <taxon>Galloanserae</taxon>
        <taxon>Galliformes</taxon>
        <taxon>Phasianidae</taxon>
        <taxon>Phasianinae</taxon>
        <taxon>Gallus</taxon>
    </lineage>
</organism>
<feature type="transmembrane region" description="Helical" evidence="11">
    <location>
        <begin position="138"/>
        <end position="156"/>
    </location>
</feature>
<feature type="transmembrane region" description="Helical" evidence="11">
    <location>
        <begin position="96"/>
        <end position="118"/>
    </location>
</feature>
<evidence type="ECO:0000256" key="11">
    <source>
        <dbReference type="RuleBase" id="RU363047"/>
    </source>
</evidence>
<reference evidence="13" key="2">
    <citation type="submission" date="2025-09" db="UniProtKB">
        <authorList>
            <consortium name="Ensembl"/>
        </authorList>
    </citation>
    <scope>IDENTIFICATION</scope>
    <source>
        <strain evidence="13">broiler</strain>
    </source>
</reference>
<evidence type="ECO:0000313" key="13">
    <source>
        <dbReference type="Ensembl" id="ENSGALP00010001462.1"/>
    </source>
</evidence>
<dbReference type="Ensembl" id="ENSGALT00010002916.1">
    <property type="protein sequence ID" value="ENSGALP00010001462.1"/>
    <property type="gene ID" value="ENSGALG00010001263.1"/>
</dbReference>
<proteinExistence type="inferred from homology"/>
<dbReference type="PRINTS" id="PR00245">
    <property type="entry name" value="OLFACTORYR"/>
</dbReference>
<keyword evidence="14" id="KW-1185">Reference proteome</keyword>
<dbReference type="InterPro" id="IPR000725">
    <property type="entry name" value="Olfact_rcpt"/>
</dbReference>
<dbReference type="InterPro" id="IPR017452">
    <property type="entry name" value="GPCR_Rhodpsn_7TM"/>
</dbReference>
<dbReference type="FunFam" id="1.20.1070.10:FF:000610">
    <property type="entry name" value="Olfactory receptor"/>
    <property type="match status" value="1"/>
</dbReference>
<dbReference type="Gene3D" id="1.20.1070.10">
    <property type="entry name" value="Rhodopsin 7-helix transmembrane proteins"/>
    <property type="match status" value="1"/>
</dbReference>
<dbReference type="InterPro" id="IPR050516">
    <property type="entry name" value="Olfactory_GPCR"/>
</dbReference>
<dbReference type="Pfam" id="PF00001">
    <property type="entry name" value="7tm_1"/>
    <property type="match status" value="1"/>
</dbReference>
<comment type="subcellular location">
    <subcellularLocation>
        <location evidence="1 11">Cell membrane</location>
        <topology evidence="1 11">Multi-pass membrane protein</topology>
    </subcellularLocation>
</comment>
<dbReference type="PROSITE" id="PS50262">
    <property type="entry name" value="G_PROTEIN_RECEP_F1_2"/>
    <property type="match status" value="1"/>
</dbReference>
<name>A0A8V0XAB7_CHICK</name>
<protein>
    <recommendedName>
        <fullName evidence="11">Olfactory receptor</fullName>
    </recommendedName>
</protein>
<dbReference type="Proteomes" id="UP000000539">
    <property type="component" value="Unassembled WGS sequence"/>
</dbReference>
<evidence type="ECO:0000256" key="5">
    <source>
        <dbReference type="ARBA" id="ARBA00022989"/>
    </source>
</evidence>
<dbReference type="AlphaFoldDB" id="A0A8V0XAB7"/>
<evidence type="ECO:0000256" key="3">
    <source>
        <dbReference type="ARBA" id="ARBA00022692"/>
    </source>
</evidence>
<comment type="similarity">
    <text evidence="10">Belongs to the G-protein coupled receptor 1 family.</text>
</comment>
<reference evidence="13" key="1">
    <citation type="submission" date="2025-08" db="UniProtKB">
        <authorList>
            <consortium name="Ensembl"/>
        </authorList>
    </citation>
    <scope>IDENTIFICATION</scope>
    <source>
        <strain evidence="13">broiler</strain>
    </source>
</reference>
<evidence type="ECO:0000259" key="12">
    <source>
        <dbReference type="PROSITE" id="PS50262"/>
    </source>
</evidence>
<evidence type="ECO:0000256" key="10">
    <source>
        <dbReference type="RuleBase" id="RU000688"/>
    </source>
</evidence>
<evidence type="ECO:0000256" key="8">
    <source>
        <dbReference type="ARBA" id="ARBA00023170"/>
    </source>
</evidence>
<accession>A0A8V0XAB7</accession>
<feature type="transmembrane region" description="Helical" evidence="11">
    <location>
        <begin position="26"/>
        <end position="49"/>
    </location>
</feature>
<dbReference type="GeneTree" id="ENSGT01050000244828"/>
<keyword evidence="6 10" id="KW-0297">G-protein coupled receptor</keyword>
<dbReference type="PROSITE" id="PS00237">
    <property type="entry name" value="G_PROTEIN_RECEP_F1_1"/>
    <property type="match status" value="1"/>
</dbReference>
<dbReference type="PRINTS" id="PR00237">
    <property type="entry name" value="GPCRRHODOPSN"/>
</dbReference>
<keyword evidence="9 10" id="KW-0807">Transducer</keyword>
<evidence type="ECO:0000256" key="1">
    <source>
        <dbReference type="ARBA" id="ARBA00004651"/>
    </source>
</evidence>
<feature type="transmembrane region" description="Helical" evidence="11">
    <location>
        <begin position="56"/>
        <end position="76"/>
    </location>
</feature>
<dbReference type="InterPro" id="IPR000276">
    <property type="entry name" value="GPCR_Rhodpsn"/>
</dbReference>
<keyword evidence="5 11" id="KW-1133">Transmembrane helix</keyword>
<evidence type="ECO:0000256" key="4">
    <source>
        <dbReference type="ARBA" id="ARBA00022725"/>
    </source>
</evidence>
<dbReference type="GO" id="GO:0004930">
    <property type="term" value="F:G protein-coupled receptor activity"/>
    <property type="evidence" value="ECO:0007669"/>
    <property type="project" value="UniProtKB-KW"/>
</dbReference>
<dbReference type="GO" id="GO:0005549">
    <property type="term" value="F:odorant binding"/>
    <property type="evidence" value="ECO:0000318"/>
    <property type="project" value="GO_Central"/>
</dbReference>
<keyword evidence="8 10" id="KW-0675">Receptor</keyword>
<evidence type="ECO:0000313" key="14">
    <source>
        <dbReference type="Proteomes" id="UP000000539"/>
    </source>
</evidence>
<keyword evidence="2 11" id="KW-1003">Cell membrane</keyword>
<evidence type="ECO:0000256" key="9">
    <source>
        <dbReference type="ARBA" id="ARBA00023224"/>
    </source>
</evidence>
<feature type="domain" description="G-protein coupled receptors family 1 profile" evidence="12">
    <location>
        <begin position="39"/>
        <end position="213"/>
    </location>
</feature>